<evidence type="ECO:0000313" key="1">
    <source>
        <dbReference type="EMBL" id="WAI47457.1"/>
    </source>
</evidence>
<keyword evidence="2" id="KW-1185">Reference proteome</keyword>
<dbReference type="SUPFAM" id="SSF47413">
    <property type="entry name" value="lambda repressor-like DNA-binding domains"/>
    <property type="match status" value="1"/>
</dbReference>
<dbReference type="Pfam" id="PF14549">
    <property type="entry name" value="P22_Cro"/>
    <property type="match status" value="1"/>
</dbReference>
<organism evidence="1 2">
    <name type="scientific">Pseudomonas triclosanedens</name>
    <dbReference type="NCBI Taxonomy" id="2961893"/>
    <lineage>
        <taxon>Bacteria</taxon>
        <taxon>Pseudomonadati</taxon>
        <taxon>Pseudomonadota</taxon>
        <taxon>Gammaproteobacteria</taxon>
        <taxon>Pseudomonadales</taxon>
        <taxon>Pseudomonadaceae</taxon>
        <taxon>Pseudomonas</taxon>
    </lineage>
</organism>
<evidence type="ECO:0000313" key="2">
    <source>
        <dbReference type="Proteomes" id="UP001163624"/>
    </source>
</evidence>
<dbReference type="RefSeq" id="WP_254473660.1">
    <property type="nucleotide sequence ID" value="NZ_CP113432.1"/>
</dbReference>
<reference evidence="1" key="1">
    <citation type="submission" date="2022-11" db="EMBL/GenBank/DDBJ databases">
        <title>Pseudomonas triclosanedens sp. nov., a triclosan degrader isolated from activated sludge.</title>
        <authorList>
            <person name="Yin Y."/>
            <person name="Lu Z."/>
        </authorList>
    </citation>
    <scope>NUCLEOTIDE SEQUENCE</scope>
    <source>
        <strain evidence="1">ZM23</strain>
    </source>
</reference>
<dbReference type="Proteomes" id="UP001163624">
    <property type="component" value="Chromosome"/>
</dbReference>
<dbReference type="InterPro" id="IPR010982">
    <property type="entry name" value="Lambda_DNA-bd_dom_sf"/>
</dbReference>
<sequence>MTKSQAIEHFGSISKLAKALAVSYEAIRQWEEVPELRQYQLERITKGALKADQVAARAS</sequence>
<gene>
    <name evidence="1" type="ORF">OU419_16915</name>
</gene>
<dbReference type="EMBL" id="CP113432">
    <property type="protein sequence ID" value="WAI47457.1"/>
    <property type="molecule type" value="Genomic_DNA"/>
</dbReference>
<accession>A0ABY6ZRA7</accession>
<protein>
    <submittedName>
        <fullName evidence="1">Cro/CI family transcriptional regulator</fullName>
    </submittedName>
</protein>
<name>A0ABY6ZRA7_9PSED</name>
<proteinExistence type="predicted"/>
<dbReference type="Gene3D" id="1.10.260.40">
    <property type="entry name" value="lambda repressor-like DNA-binding domains"/>
    <property type="match status" value="1"/>
</dbReference>